<keyword evidence="1" id="KW-0472">Membrane</keyword>
<keyword evidence="1" id="KW-0812">Transmembrane</keyword>
<feature type="transmembrane region" description="Helical" evidence="1">
    <location>
        <begin position="142"/>
        <end position="160"/>
    </location>
</feature>
<accession>A0A1J7BG76</accession>
<comment type="caution">
    <text evidence="2">The sequence shown here is derived from an EMBL/GenBank/DDBJ whole genome shotgun (WGS) entry which is preliminary data.</text>
</comment>
<organism evidence="2 3">
    <name type="scientific">Mangrovactinospora gilvigrisea</name>
    <dbReference type="NCBI Taxonomy" id="1428644"/>
    <lineage>
        <taxon>Bacteria</taxon>
        <taxon>Bacillati</taxon>
        <taxon>Actinomycetota</taxon>
        <taxon>Actinomycetes</taxon>
        <taxon>Kitasatosporales</taxon>
        <taxon>Streptomycetaceae</taxon>
        <taxon>Mangrovactinospora</taxon>
    </lineage>
</organism>
<feature type="transmembrane region" description="Helical" evidence="1">
    <location>
        <begin position="60"/>
        <end position="78"/>
    </location>
</feature>
<evidence type="ECO:0000313" key="2">
    <source>
        <dbReference type="EMBL" id="OIV37646.1"/>
    </source>
</evidence>
<protein>
    <recommendedName>
        <fullName evidence="4">ABC transporter permease</fullName>
    </recommendedName>
</protein>
<evidence type="ECO:0000256" key="1">
    <source>
        <dbReference type="SAM" id="Phobius"/>
    </source>
</evidence>
<name>A0A1J7BG76_9ACTN</name>
<evidence type="ECO:0008006" key="4">
    <source>
        <dbReference type="Google" id="ProtNLM"/>
    </source>
</evidence>
<gene>
    <name evidence="2" type="ORF">BIV57_09735</name>
</gene>
<dbReference type="STRING" id="1428644.BIV57_09735"/>
<evidence type="ECO:0000313" key="3">
    <source>
        <dbReference type="Proteomes" id="UP000243342"/>
    </source>
</evidence>
<dbReference type="EMBL" id="MLCF01000045">
    <property type="protein sequence ID" value="OIV37646.1"/>
    <property type="molecule type" value="Genomic_DNA"/>
</dbReference>
<feature type="transmembrane region" description="Helical" evidence="1">
    <location>
        <begin position="167"/>
        <end position="185"/>
    </location>
</feature>
<dbReference type="Proteomes" id="UP000243342">
    <property type="component" value="Unassembled WGS sequence"/>
</dbReference>
<feature type="transmembrane region" description="Helical" evidence="1">
    <location>
        <begin position="21"/>
        <end position="40"/>
    </location>
</feature>
<feature type="transmembrane region" description="Helical" evidence="1">
    <location>
        <begin position="229"/>
        <end position="250"/>
    </location>
</feature>
<proteinExistence type="predicted"/>
<dbReference type="RefSeq" id="WP_071656352.1">
    <property type="nucleotide sequence ID" value="NZ_MLCF01000045.1"/>
</dbReference>
<keyword evidence="3" id="KW-1185">Reference proteome</keyword>
<dbReference type="AlphaFoldDB" id="A0A1J7BG76"/>
<dbReference type="OrthoDB" id="4529884at2"/>
<reference evidence="2 3" key="1">
    <citation type="submission" date="2016-10" db="EMBL/GenBank/DDBJ databases">
        <title>Genome sequence of Streptomyces gilvigriseus MUSC 26.</title>
        <authorList>
            <person name="Lee L.-H."/>
            <person name="Ser H.-L."/>
        </authorList>
    </citation>
    <scope>NUCLEOTIDE SEQUENCE [LARGE SCALE GENOMIC DNA]</scope>
    <source>
        <strain evidence="2 3">MUSC 26</strain>
    </source>
</reference>
<sequence length="256" mass="25832">MTTRDLLAAEWTKAVTLRSTLACAALAPLLAAALGVLLGHEFGGHALRSGPAVDPLFPCLYGLTLAQIPLVALGVLLTGGENRSGTIGAALLATPRRGTLHTAKALAVTAMATPLAAATVAASFLAARAGLGRRAPAWTDPAVPAALAGAVLYLVLICLLGAAAGTLLAGTAAPLGVLLPLLLLGSQGLGNIPGLRAVTQYLPDQTAQPLLHLAGPQSVPNFHRDYGPWTGLGLTAAWTAAALLAARLALRRRDIG</sequence>
<keyword evidence="1" id="KW-1133">Transmembrane helix</keyword>
<feature type="transmembrane region" description="Helical" evidence="1">
    <location>
        <begin position="105"/>
        <end position="127"/>
    </location>
</feature>